<proteinExistence type="predicted"/>
<feature type="signal peptide" evidence="3">
    <location>
        <begin position="1"/>
        <end position="24"/>
    </location>
</feature>
<protein>
    <submittedName>
        <fullName evidence="5">AprI/Inh family metalloprotease inhibitor</fullName>
    </submittedName>
</protein>
<evidence type="ECO:0000313" key="6">
    <source>
        <dbReference type="Proteomes" id="UP000782610"/>
    </source>
</evidence>
<name>A0A933L1E5_9HYPH</name>
<sequence length="203" mass="20307">MSLSDRARLVALSLAAAALLSACASTGIAVNNADQTEQLAPVQTGSVSTTALPPIGPNGEVQGPAPIDPTGMTPADPNAPLQTANADGSIDTLPAVGALPNSSGRDLTGGLTIEKLLGRWTVVSGADQCQLNLTQTQKAGTGRYRASAPACTLKGLSVVASWTIAGTQVQLFDENGDIVAALILSGNRFIGTLSGGQGISMVG</sequence>
<dbReference type="Gene3D" id="2.40.128.10">
    <property type="match status" value="1"/>
</dbReference>
<evidence type="ECO:0000256" key="1">
    <source>
        <dbReference type="ARBA" id="ARBA00022729"/>
    </source>
</evidence>
<comment type="caution">
    <text evidence="5">The sequence shown here is derived from an EMBL/GenBank/DDBJ whole genome shotgun (WGS) entry which is preliminary data.</text>
</comment>
<reference evidence="5" key="1">
    <citation type="submission" date="2020-07" db="EMBL/GenBank/DDBJ databases">
        <title>Huge and variable diversity of episymbiotic CPR bacteria and DPANN archaea in groundwater ecosystems.</title>
        <authorList>
            <person name="He C.Y."/>
            <person name="Keren R."/>
            <person name="Whittaker M."/>
            <person name="Farag I.F."/>
            <person name="Doudna J."/>
            <person name="Cate J.H.D."/>
            <person name="Banfield J.F."/>
        </authorList>
    </citation>
    <scope>NUCLEOTIDE SEQUENCE</scope>
    <source>
        <strain evidence="5">NC_groundwater_1586_Pr3_B-0.1um_66_15</strain>
    </source>
</reference>
<evidence type="ECO:0000256" key="3">
    <source>
        <dbReference type="SAM" id="SignalP"/>
    </source>
</evidence>
<dbReference type="Proteomes" id="UP000782610">
    <property type="component" value="Unassembled WGS sequence"/>
</dbReference>
<dbReference type="Pfam" id="PF02974">
    <property type="entry name" value="Inh"/>
    <property type="match status" value="1"/>
</dbReference>
<evidence type="ECO:0000256" key="2">
    <source>
        <dbReference type="SAM" id="MobiDB-lite"/>
    </source>
</evidence>
<evidence type="ECO:0000313" key="5">
    <source>
        <dbReference type="EMBL" id="MBI4921766.1"/>
    </source>
</evidence>
<keyword evidence="1 3" id="KW-0732">Signal</keyword>
<dbReference type="GO" id="GO:0004866">
    <property type="term" value="F:endopeptidase inhibitor activity"/>
    <property type="evidence" value="ECO:0007669"/>
    <property type="project" value="InterPro"/>
</dbReference>
<accession>A0A933L1E5</accession>
<organism evidence="5 6">
    <name type="scientific">Devosia nanyangense</name>
    <dbReference type="NCBI Taxonomy" id="1228055"/>
    <lineage>
        <taxon>Bacteria</taxon>
        <taxon>Pseudomonadati</taxon>
        <taxon>Pseudomonadota</taxon>
        <taxon>Alphaproteobacteria</taxon>
        <taxon>Hyphomicrobiales</taxon>
        <taxon>Devosiaceae</taxon>
        <taxon>Devosia</taxon>
    </lineage>
</organism>
<feature type="chain" id="PRO_5037082037" evidence="3">
    <location>
        <begin position="25"/>
        <end position="203"/>
    </location>
</feature>
<gene>
    <name evidence="5" type="ORF">HY834_08450</name>
</gene>
<dbReference type="AlphaFoldDB" id="A0A933L1E5"/>
<dbReference type="InterPro" id="IPR016085">
    <property type="entry name" value="Protease_inh_B-barrel_dom"/>
</dbReference>
<feature type="domain" description="Alkaline proteinase inhibitor/ Outer membrane lipoprotein Omp19" evidence="4">
    <location>
        <begin position="114"/>
        <end position="201"/>
    </location>
</feature>
<feature type="region of interest" description="Disordered" evidence="2">
    <location>
        <begin position="53"/>
        <end position="84"/>
    </location>
</feature>
<dbReference type="SUPFAM" id="SSF50882">
    <property type="entry name" value="beta-Barrel protease inhibitors"/>
    <property type="match status" value="1"/>
</dbReference>
<dbReference type="EMBL" id="JACRAF010000023">
    <property type="protein sequence ID" value="MBI4921766.1"/>
    <property type="molecule type" value="Genomic_DNA"/>
</dbReference>
<evidence type="ECO:0000259" key="4">
    <source>
        <dbReference type="Pfam" id="PF02974"/>
    </source>
</evidence>
<dbReference type="PROSITE" id="PS51257">
    <property type="entry name" value="PROKAR_LIPOPROTEIN"/>
    <property type="match status" value="1"/>
</dbReference>
<dbReference type="InterPro" id="IPR021140">
    <property type="entry name" value="Inh/Omp19"/>
</dbReference>